<keyword evidence="3" id="KW-1185">Reference proteome</keyword>
<organism evidence="2 3">
    <name type="scientific">Cryptotermes secundus</name>
    <dbReference type="NCBI Taxonomy" id="105785"/>
    <lineage>
        <taxon>Eukaryota</taxon>
        <taxon>Metazoa</taxon>
        <taxon>Ecdysozoa</taxon>
        <taxon>Arthropoda</taxon>
        <taxon>Hexapoda</taxon>
        <taxon>Insecta</taxon>
        <taxon>Pterygota</taxon>
        <taxon>Neoptera</taxon>
        <taxon>Polyneoptera</taxon>
        <taxon>Dictyoptera</taxon>
        <taxon>Blattodea</taxon>
        <taxon>Blattoidea</taxon>
        <taxon>Termitoidae</taxon>
        <taxon>Kalotermitidae</taxon>
        <taxon>Cryptotermitinae</taxon>
        <taxon>Cryptotermes</taxon>
    </lineage>
</organism>
<dbReference type="AlphaFoldDB" id="A0A2J7QLR4"/>
<name>A0A2J7QLR4_9NEOP</name>
<evidence type="ECO:0000256" key="1">
    <source>
        <dbReference type="SAM" id="MobiDB-lite"/>
    </source>
</evidence>
<evidence type="ECO:0000313" key="2">
    <source>
        <dbReference type="EMBL" id="PNF29516.1"/>
    </source>
</evidence>
<dbReference type="Proteomes" id="UP000235965">
    <property type="component" value="Unassembled WGS sequence"/>
</dbReference>
<sequence>MTCESIMKFPEIDQAEVKREILNLVNKREIFIQYVLYKATCTPSYNQDARTGYYMTVHTSIAGAAGHEPYNYPPQEEAVPHEPTNN</sequence>
<comment type="caution">
    <text evidence="2">The sequence shown here is derived from an EMBL/GenBank/DDBJ whole genome shotgun (WGS) entry which is preliminary data.</text>
</comment>
<dbReference type="InParanoid" id="A0A2J7QLR4"/>
<gene>
    <name evidence="2" type="ORF">B7P43_G01934</name>
</gene>
<reference evidence="2 3" key="1">
    <citation type="submission" date="2017-12" db="EMBL/GenBank/DDBJ databases">
        <title>Hemimetabolous genomes reveal molecular basis of termite eusociality.</title>
        <authorList>
            <person name="Harrison M.C."/>
            <person name="Jongepier E."/>
            <person name="Robertson H.M."/>
            <person name="Arning N."/>
            <person name="Bitard-Feildel T."/>
            <person name="Chao H."/>
            <person name="Childers C.P."/>
            <person name="Dinh H."/>
            <person name="Doddapaneni H."/>
            <person name="Dugan S."/>
            <person name="Gowin J."/>
            <person name="Greiner C."/>
            <person name="Han Y."/>
            <person name="Hu H."/>
            <person name="Hughes D.S.T."/>
            <person name="Huylmans A.-K."/>
            <person name="Kemena C."/>
            <person name="Kremer L.P.M."/>
            <person name="Lee S.L."/>
            <person name="Lopez-Ezquerra A."/>
            <person name="Mallet L."/>
            <person name="Monroy-Kuhn J.M."/>
            <person name="Moser A."/>
            <person name="Murali S.C."/>
            <person name="Muzny D.M."/>
            <person name="Otani S."/>
            <person name="Piulachs M.-D."/>
            <person name="Poelchau M."/>
            <person name="Qu J."/>
            <person name="Schaub F."/>
            <person name="Wada-Katsumata A."/>
            <person name="Worley K.C."/>
            <person name="Xie Q."/>
            <person name="Ylla G."/>
            <person name="Poulsen M."/>
            <person name="Gibbs R.A."/>
            <person name="Schal C."/>
            <person name="Richards S."/>
            <person name="Belles X."/>
            <person name="Korb J."/>
            <person name="Bornberg-Bauer E."/>
        </authorList>
    </citation>
    <scope>NUCLEOTIDE SEQUENCE [LARGE SCALE GENOMIC DNA]</scope>
    <source>
        <tissue evidence="2">Whole body</tissue>
    </source>
</reference>
<dbReference type="EMBL" id="NEVH01013241">
    <property type="protein sequence ID" value="PNF29516.1"/>
    <property type="molecule type" value="Genomic_DNA"/>
</dbReference>
<protein>
    <submittedName>
        <fullName evidence="2">Uncharacterized protein</fullName>
    </submittedName>
</protein>
<evidence type="ECO:0000313" key="3">
    <source>
        <dbReference type="Proteomes" id="UP000235965"/>
    </source>
</evidence>
<proteinExistence type="predicted"/>
<accession>A0A2J7QLR4</accession>
<feature type="region of interest" description="Disordered" evidence="1">
    <location>
        <begin position="66"/>
        <end position="86"/>
    </location>
</feature>